<dbReference type="SUPFAM" id="SSF103473">
    <property type="entry name" value="MFS general substrate transporter"/>
    <property type="match status" value="1"/>
</dbReference>
<feature type="region of interest" description="Disordered" evidence="1">
    <location>
        <begin position="59"/>
        <end position="109"/>
    </location>
</feature>
<feature type="compositionally biased region" description="Low complexity" evidence="1">
    <location>
        <begin position="61"/>
        <end position="82"/>
    </location>
</feature>
<evidence type="ECO:0000256" key="1">
    <source>
        <dbReference type="SAM" id="MobiDB-lite"/>
    </source>
</evidence>
<protein>
    <submittedName>
        <fullName evidence="3">MFS transporter</fullName>
    </submittedName>
</protein>
<feature type="transmembrane region" description="Helical" evidence="2">
    <location>
        <begin position="29"/>
        <end position="51"/>
    </location>
</feature>
<dbReference type="Pfam" id="PF07690">
    <property type="entry name" value="MFS_1"/>
    <property type="match status" value="1"/>
</dbReference>
<keyword evidence="2" id="KW-1133">Transmembrane helix</keyword>
<evidence type="ECO:0000256" key="2">
    <source>
        <dbReference type="SAM" id="Phobius"/>
    </source>
</evidence>
<keyword evidence="2" id="KW-0472">Membrane</keyword>
<name>A0ABV1VII5_9ACTN</name>
<dbReference type="InterPro" id="IPR036259">
    <property type="entry name" value="MFS_trans_sf"/>
</dbReference>
<dbReference type="RefSeq" id="WP_350720211.1">
    <property type="nucleotide sequence ID" value="NZ_JBEPCO010000018.1"/>
</dbReference>
<feature type="compositionally biased region" description="Low complexity" evidence="1">
    <location>
        <begin position="90"/>
        <end position="109"/>
    </location>
</feature>
<dbReference type="Gene3D" id="1.20.1250.20">
    <property type="entry name" value="MFS general substrate transporter like domains"/>
    <property type="match status" value="1"/>
</dbReference>
<gene>
    <name evidence="3" type="ORF">ABT322_21415</name>
</gene>
<dbReference type="EMBL" id="JBEPCV010000021">
    <property type="protein sequence ID" value="MER6906278.1"/>
    <property type="molecule type" value="Genomic_DNA"/>
</dbReference>
<evidence type="ECO:0000313" key="4">
    <source>
        <dbReference type="Proteomes" id="UP001490330"/>
    </source>
</evidence>
<dbReference type="InterPro" id="IPR011701">
    <property type="entry name" value="MFS"/>
</dbReference>
<sequence>MGLGVAMIMPGTLATITGAFPPEQRVKGVATWSGFAAAGAVVGMLASGALLEWFSERSIVSESTSGPPRTTSRSPTPRLTVPGTGVSREPAAVSAPKSSAPRSAAAANR</sequence>
<organism evidence="3 4">
    <name type="scientific">Streptomyces flaveolus</name>
    <dbReference type="NCBI Taxonomy" id="67297"/>
    <lineage>
        <taxon>Bacteria</taxon>
        <taxon>Bacillati</taxon>
        <taxon>Actinomycetota</taxon>
        <taxon>Actinomycetes</taxon>
        <taxon>Kitasatosporales</taxon>
        <taxon>Streptomycetaceae</taxon>
        <taxon>Streptomyces</taxon>
    </lineage>
</organism>
<evidence type="ECO:0000313" key="3">
    <source>
        <dbReference type="EMBL" id="MER6906278.1"/>
    </source>
</evidence>
<keyword evidence="2" id="KW-0812">Transmembrane</keyword>
<accession>A0ABV1VII5</accession>
<proteinExistence type="predicted"/>
<keyword evidence="4" id="KW-1185">Reference proteome</keyword>
<dbReference type="Proteomes" id="UP001490330">
    <property type="component" value="Unassembled WGS sequence"/>
</dbReference>
<comment type="caution">
    <text evidence="3">The sequence shown here is derived from an EMBL/GenBank/DDBJ whole genome shotgun (WGS) entry which is preliminary data.</text>
</comment>
<reference evidence="3 4" key="1">
    <citation type="submission" date="2024-06" db="EMBL/GenBank/DDBJ databases">
        <title>The Natural Products Discovery Center: Release of the First 8490 Sequenced Strains for Exploring Actinobacteria Biosynthetic Diversity.</title>
        <authorList>
            <person name="Kalkreuter E."/>
            <person name="Kautsar S.A."/>
            <person name="Yang D."/>
            <person name="Bader C.D."/>
            <person name="Teijaro C.N."/>
            <person name="Fluegel L."/>
            <person name="Davis C.M."/>
            <person name="Simpson J.R."/>
            <person name="Lauterbach L."/>
            <person name="Steele A.D."/>
            <person name="Gui C."/>
            <person name="Meng S."/>
            <person name="Li G."/>
            <person name="Viehrig K."/>
            <person name="Ye F."/>
            <person name="Su P."/>
            <person name="Kiefer A.F."/>
            <person name="Nichols A."/>
            <person name="Cepeda A.J."/>
            <person name="Yan W."/>
            <person name="Fan B."/>
            <person name="Jiang Y."/>
            <person name="Adhikari A."/>
            <person name="Zheng C.-J."/>
            <person name="Schuster L."/>
            <person name="Cowan T.M."/>
            <person name="Smanski M.J."/>
            <person name="Chevrette M.G."/>
            <person name="De Carvalho L.P.S."/>
            <person name="Shen B."/>
        </authorList>
    </citation>
    <scope>NUCLEOTIDE SEQUENCE [LARGE SCALE GENOMIC DNA]</scope>
    <source>
        <strain evidence="3 4">NPDC000632</strain>
    </source>
</reference>